<dbReference type="Pfam" id="PF02033">
    <property type="entry name" value="RBFA"/>
    <property type="match status" value="1"/>
</dbReference>
<evidence type="ECO:0000256" key="1">
    <source>
        <dbReference type="ARBA" id="ARBA00022517"/>
    </source>
</evidence>
<comment type="similarity">
    <text evidence="2">Belongs to the RbfA family.</text>
</comment>
<dbReference type="NCBIfam" id="TIGR00082">
    <property type="entry name" value="rbfA"/>
    <property type="match status" value="1"/>
</dbReference>
<dbReference type="InterPro" id="IPR015946">
    <property type="entry name" value="KH_dom-like_a/b"/>
</dbReference>
<comment type="function">
    <text evidence="2">One of several proteins that assist in the late maturation steps of the functional core of the 30S ribosomal subunit. Associates with free 30S ribosomal subunits (but not with 30S subunits that are part of 70S ribosomes or polysomes). Required for efficient processing of 16S rRNA. May interact with the 5'-terminal helix region of 16S rRNA.</text>
</comment>
<gene>
    <name evidence="2 3" type="primary">rbfA</name>
    <name evidence="3" type="ORF">COU23_01205</name>
</gene>
<comment type="subcellular location">
    <subcellularLocation>
        <location evidence="2">Cytoplasm</location>
    </subcellularLocation>
</comment>
<accession>A0A2M6WAZ3</accession>
<evidence type="ECO:0000313" key="3">
    <source>
        <dbReference type="EMBL" id="PIT89952.1"/>
    </source>
</evidence>
<name>A0A2M6WAZ3_9BACT</name>
<evidence type="ECO:0000313" key="4">
    <source>
        <dbReference type="Proteomes" id="UP000231464"/>
    </source>
</evidence>
<organism evidence="3 4">
    <name type="scientific">Candidatus Kuenenbacteria bacterium CG10_big_fil_rev_8_21_14_0_10_36_11</name>
    <dbReference type="NCBI Taxonomy" id="1974618"/>
    <lineage>
        <taxon>Bacteria</taxon>
        <taxon>Candidatus Kueneniibacteriota</taxon>
    </lineage>
</organism>
<dbReference type="InterPro" id="IPR000238">
    <property type="entry name" value="RbfA"/>
</dbReference>
<dbReference type="Gene3D" id="3.30.300.20">
    <property type="match status" value="1"/>
</dbReference>
<comment type="caution">
    <text evidence="3">The sequence shown here is derived from an EMBL/GenBank/DDBJ whole genome shotgun (WGS) entry which is preliminary data.</text>
</comment>
<reference evidence="4" key="1">
    <citation type="submission" date="2017-09" db="EMBL/GenBank/DDBJ databases">
        <title>Depth-based differentiation of microbial function through sediment-hosted aquifers and enrichment of novel symbionts in the deep terrestrial subsurface.</title>
        <authorList>
            <person name="Probst A.J."/>
            <person name="Ladd B."/>
            <person name="Jarett J.K."/>
            <person name="Geller-Mcgrath D.E."/>
            <person name="Sieber C.M.K."/>
            <person name="Emerson J.B."/>
            <person name="Anantharaman K."/>
            <person name="Thomas B.C."/>
            <person name="Malmstrom R."/>
            <person name="Stieglmeier M."/>
            <person name="Klingl A."/>
            <person name="Woyke T."/>
            <person name="Ryan C.M."/>
            <person name="Banfield J.F."/>
        </authorList>
    </citation>
    <scope>NUCLEOTIDE SEQUENCE [LARGE SCALE GENOMIC DNA]</scope>
</reference>
<dbReference type="HAMAP" id="MF_00003">
    <property type="entry name" value="RbfA"/>
    <property type="match status" value="1"/>
</dbReference>
<dbReference type="EMBL" id="PFBP01000019">
    <property type="protein sequence ID" value="PIT89952.1"/>
    <property type="molecule type" value="Genomic_DNA"/>
</dbReference>
<protein>
    <recommendedName>
        <fullName evidence="2">Ribosome-binding factor A</fullName>
    </recommendedName>
</protein>
<evidence type="ECO:0000256" key="2">
    <source>
        <dbReference type="HAMAP-Rule" id="MF_00003"/>
    </source>
</evidence>
<keyword evidence="2" id="KW-0963">Cytoplasm</keyword>
<sequence>MPIPRTDKLNKEFQRLIAEFVAREMEFPPDFLITITHVKIDAGLAEARVWLSVLPFEKSSEAISVLIQNKQNLVKFLNSNLKIRRIPRLMFLIDDTEEKAGEVEEIIKNYNF</sequence>
<comment type="subunit">
    <text evidence="2">Monomer. Binds 30S ribosomal subunits, but not 50S ribosomal subunits or 70S ribosomes.</text>
</comment>
<dbReference type="AlphaFoldDB" id="A0A2M6WAZ3"/>
<dbReference type="InterPro" id="IPR023799">
    <property type="entry name" value="RbfA_dom_sf"/>
</dbReference>
<dbReference type="GO" id="GO:0030490">
    <property type="term" value="P:maturation of SSU-rRNA"/>
    <property type="evidence" value="ECO:0007669"/>
    <property type="project" value="UniProtKB-UniRule"/>
</dbReference>
<proteinExistence type="inferred from homology"/>
<dbReference type="Proteomes" id="UP000231464">
    <property type="component" value="Unassembled WGS sequence"/>
</dbReference>
<dbReference type="GO" id="GO:0005737">
    <property type="term" value="C:cytoplasm"/>
    <property type="evidence" value="ECO:0007669"/>
    <property type="project" value="UniProtKB-SubCell"/>
</dbReference>
<keyword evidence="1 2" id="KW-0690">Ribosome biogenesis</keyword>
<dbReference type="SUPFAM" id="SSF89919">
    <property type="entry name" value="Ribosome-binding factor A, RbfA"/>
    <property type="match status" value="1"/>
</dbReference>